<protein>
    <submittedName>
        <fullName evidence="3">DUF2807 domain-containing protein</fullName>
    </submittedName>
</protein>
<dbReference type="Proteomes" id="UP000271937">
    <property type="component" value="Unassembled WGS sequence"/>
</dbReference>
<dbReference type="EMBL" id="RQVR01000006">
    <property type="protein sequence ID" value="RRJ92091.1"/>
    <property type="molecule type" value="Genomic_DNA"/>
</dbReference>
<dbReference type="InterPro" id="IPR021255">
    <property type="entry name" value="DUF2807"/>
</dbReference>
<dbReference type="AlphaFoldDB" id="A0A3P3WAC0"/>
<evidence type="ECO:0000256" key="1">
    <source>
        <dbReference type="SAM" id="MobiDB-lite"/>
    </source>
</evidence>
<keyword evidence="4" id="KW-1185">Reference proteome</keyword>
<evidence type="ECO:0000313" key="4">
    <source>
        <dbReference type="Proteomes" id="UP000271937"/>
    </source>
</evidence>
<accession>A0A3P3WAC0</accession>
<evidence type="ECO:0000259" key="2">
    <source>
        <dbReference type="Pfam" id="PF10988"/>
    </source>
</evidence>
<dbReference type="PROSITE" id="PS51257">
    <property type="entry name" value="PROKAR_LIPOPROTEIN"/>
    <property type="match status" value="1"/>
</dbReference>
<dbReference type="OrthoDB" id="1422484at2"/>
<dbReference type="RefSeq" id="WP_125012297.1">
    <property type="nucleotide sequence ID" value="NZ_RQVR01000006.1"/>
</dbReference>
<feature type="region of interest" description="Disordered" evidence="1">
    <location>
        <begin position="187"/>
        <end position="249"/>
    </location>
</feature>
<proteinExistence type="predicted"/>
<reference evidence="3 4" key="1">
    <citation type="submission" date="2018-11" db="EMBL/GenBank/DDBJ databases">
        <title>Flavobacterium sp. nov., YIM 102600 draft genome.</title>
        <authorList>
            <person name="Li G."/>
            <person name="Jiang Y."/>
        </authorList>
    </citation>
    <scope>NUCLEOTIDE SEQUENCE [LARGE SCALE GENOMIC DNA]</scope>
    <source>
        <strain evidence="3 4">YIM 102600</strain>
    </source>
</reference>
<gene>
    <name evidence="3" type="ORF">EG849_06650</name>
</gene>
<feature type="domain" description="Putative auto-transporter adhesin head GIN" evidence="2">
    <location>
        <begin position="54"/>
        <end position="234"/>
    </location>
</feature>
<feature type="compositionally biased region" description="Polar residues" evidence="1">
    <location>
        <begin position="220"/>
        <end position="230"/>
    </location>
</feature>
<evidence type="ECO:0000313" key="3">
    <source>
        <dbReference type="EMBL" id="RRJ92091.1"/>
    </source>
</evidence>
<name>A0A3P3WAC0_9FLAO</name>
<organism evidence="3 4">
    <name type="scientific">Flavobacterium macacae</name>
    <dbReference type="NCBI Taxonomy" id="2488993"/>
    <lineage>
        <taxon>Bacteria</taxon>
        <taxon>Pseudomonadati</taxon>
        <taxon>Bacteroidota</taxon>
        <taxon>Flavobacteriia</taxon>
        <taxon>Flavobacteriales</taxon>
        <taxon>Flavobacteriaceae</taxon>
        <taxon>Flavobacterium</taxon>
    </lineage>
</organism>
<feature type="compositionally biased region" description="Polar residues" evidence="1">
    <location>
        <begin position="187"/>
        <end position="212"/>
    </location>
</feature>
<dbReference type="Pfam" id="PF10988">
    <property type="entry name" value="DUF2807"/>
    <property type="match status" value="1"/>
</dbReference>
<sequence>MIRIIIYLMKLFIVFFCALFFSSCGFTMRSDGFFDNGITGSGNTKTESRTVTSPFEKIDVNQGITVIVEQSDSTAITVEADDNIISHIITKIENGMLIIESDNSFSANSTPTVRVKMPIISGLYASSGSSIKSSNTLKTEDIKTTSSSGSSVEISVEADNIVAETSSGSSMQVSGKALKLSADSSSGSTLDAGSLSANDVTAKSSSGSSTDVNPILSLNAKASSGSSVNYKKTPKSLIKEESSGGSVSL</sequence>
<comment type="caution">
    <text evidence="3">The sequence shown here is derived from an EMBL/GenBank/DDBJ whole genome shotgun (WGS) entry which is preliminary data.</text>
</comment>
<dbReference type="Gene3D" id="2.160.20.120">
    <property type="match status" value="1"/>
</dbReference>